<dbReference type="Gene3D" id="1.20.1250.20">
    <property type="entry name" value="MFS general substrate transporter like domains"/>
    <property type="match status" value="1"/>
</dbReference>
<evidence type="ECO:0000256" key="6">
    <source>
        <dbReference type="ARBA" id="ARBA00037968"/>
    </source>
</evidence>
<feature type="transmembrane region" description="Helical" evidence="7">
    <location>
        <begin position="384"/>
        <end position="406"/>
    </location>
</feature>
<evidence type="ECO:0000256" key="3">
    <source>
        <dbReference type="ARBA" id="ARBA00022692"/>
    </source>
</evidence>
<reference evidence="9" key="1">
    <citation type="submission" date="2016-04" db="EMBL/GenBank/DDBJ databases">
        <title>Comparative genomics of biotechnologically important yeasts.</title>
        <authorList>
            <consortium name="DOE Joint Genome Institute"/>
            <person name="Riley R."/>
            <person name="Haridas S."/>
            <person name="Wolfe K.H."/>
            <person name="Lopes M.R."/>
            <person name="Hittinger C.T."/>
            <person name="Goker M."/>
            <person name="Salamov A."/>
            <person name="Wisecaver J."/>
            <person name="Long T.M."/>
            <person name="Aerts A.L."/>
            <person name="Barry K."/>
            <person name="Choi C."/>
            <person name="Clum A."/>
            <person name="Coughlan A.Y."/>
            <person name="Deshpande S."/>
            <person name="Douglass A.P."/>
            <person name="Hanson S.J."/>
            <person name="Klenk H.-P."/>
            <person name="Labutti K."/>
            <person name="Lapidus A."/>
            <person name="Lindquist E."/>
            <person name="Lipzen A."/>
            <person name="Meier-Kolthoff J.P."/>
            <person name="Ohm R.A."/>
            <person name="Otillar R.P."/>
            <person name="Pangilinan J."/>
            <person name="Peng Y."/>
            <person name="Rokas A."/>
            <person name="Rosa C.A."/>
            <person name="Scheuner C."/>
            <person name="Sibirny A.A."/>
            <person name="Slot J.C."/>
            <person name="Stielow J.B."/>
            <person name="Sun H."/>
            <person name="Kurtzman C.P."/>
            <person name="Blackwell M."/>
            <person name="Grigoriev I.V."/>
            <person name="Jeffries T.W."/>
        </authorList>
    </citation>
    <scope>NUCLEOTIDE SEQUENCE [LARGE SCALE GENOMIC DNA]</scope>
    <source>
        <strain evidence="9">NRRL YB-2248</strain>
    </source>
</reference>
<dbReference type="GO" id="GO:0016020">
    <property type="term" value="C:membrane"/>
    <property type="evidence" value="ECO:0007669"/>
    <property type="project" value="UniProtKB-SubCell"/>
</dbReference>
<evidence type="ECO:0000256" key="7">
    <source>
        <dbReference type="SAM" id="Phobius"/>
    </source>
</evidence>
<name>A0A1E4SW56_9ASCO</name>
<comment type="similarity">
    <text evidence="6">Belongs to the major facilitator superfamily. Allantoate permease family.</text>
</comment>
<feature type="transmembrane region" description="Helical" evidence="7">
    <location>
        <begin position="191"/>
        <end position="210"/>
    </location>
</feature>
<dbReference type="Proteomes" id="UP000094801">
    <property type="component" value="Unassembled WGS sequence"/>
</dbReference>
<keyword evidence="3 7" id="KW-0812">Transmembrane</keyword>
<organism evidence="8 9">
    <name type="scientific">[Candida] arabinofermentans NRRL YB-2248</name>
    <dbReference type="NCBI Taxonomy" id="983967"/>
    <lineage>
        <taxon>Eukaryota</taxon>
        <taxon>Fungi</taxon>
        <taxon>Dikarya</taxon>
        <taxon>Ascomycota</taxon>
        <taxon>Saccharomycotina</taxon>
        <taxon>Pichiomycetes</taxon>
        <taxon>Pichiales</taxon>
        <taxon>Pichiaceae</taxon>
        <taxon>Ogataea</taxon>
        <taxon>Ogataea/Candida clade</taxon>
    </lineage>
</organism>
<evidence type="ECO:0000256" key="5">
    <source>
        <dbReference type="ARBA" id="ARBA00023136"/>
    </source>
</evidence>
<sequence length="509" mass="58052">MSEEDKVAELGLVQERHLTDESTSDADIEKAHNAVINVTSHTPSEYVDYTPEEEKAVVRKIDLYVLPFMCFVFFSQYLDKQSLSYAAIFGLKTDLKLVGDQYSWLTSGFYLAQLASQFVYMYLLSKFPIKVITGVCILIWAGVCMCLAAPNSFGGFMAVRALLGFFEGCVSPSFVIVTSVYYKKSEHYLRTAAWISCNAITQVIASYIFYGLGLHEANLKLSAWKCGFLVCGGITFASGFLFYFMIPTHPGKAWFLNERQREIAVHRILAESDRGEKDSWDWEQVKECSTDWLTWATFWFGFLTTVTSGPIIFSTLMINDFGYDKFKTLEYSSPSGAVQLLFIWIGVFMVWLFPKQRCYVVMILALVPLAGSIMLFRMRTYSGWGVIVGGWLGSCITSFYSILLSLSASNVRGNTKKAVVNNVYYVGYALAAIIYPQWWNYSKDPTYKNGLITNIAFWIVFECVVFAYRWKCVAENKARDKMFAEGFVQDYDVNVDLTDKKDFFHRYSY</sequence>
<feature type="transmembrane region" description="Helical" evidence="7">
    <location>
        <begin position="451"/>
        <end position="470"/>
    </location>
</feature>
<feature type="transmembrane region" description="Helical" evidence="7">
    <location>
        <begin position="102"/>
        <end position="124"/>
    </location>
</feature>
<feature type="transmembrane region" description="Helical" evidence="7">
    <location>
        <begin position="61"/>
        <end position="78"/>
    </location>
</feature>
<dbReference type="OrthoDB" id="4454541at2759"/>
<dbReference type="InterPro" id="IPR036259">
    <property type="entry name" value="MFS_trans_sf"/>
</dbReference>
<feature type="transmembrane region" description="Helical" evidence="7">
    <location>
        <begin position="292"/>
        <end position="316"/>
    </location>
</feature>
<dbReference type="InterPro" id="IPR011701">
    <property type="entry name" value="MFS"/>
</dbReference>
<feature type="transmembrane region" description="Helical" evidence="7">
    <location>
        <begin position="418"/>
        <end position="439"/>
    </location>
</feature>
<evidence type="ECO:0008006" key="10">
    <source>
        <dbReference type="Google" id="ProtNLM"/>
    </source>
</evidence>
<feature type="transmembrane region" description="Helical" evidence="7">
    <location>
        <begin position="336"/>
        <end position="353"/>
    </location>
</feature>
<dbReference type="PANTHER" id="PTHR43791">
    <property type="entry name" value="PERMEASE-RELATED"/>
    <property type="match status" value="1"/>
</dbReference>
<dbReference type="STRING" id="983967.A0A1E4SW56"/>
<gene>
    <name evidence="8" type="ORF">CANARDRAFT_9292</name>
</gene>
<comment type="subcellular location">
    <subcellularLocation>
        <location evidence="1">Membrane</location>
        <topology evidence="1">Multi-pass membrane protein</topology>
    </subcellularLocation>
</comment>
<keyword evidence="9" id="KW-1185">Reference proteome</keyword>
<keyword evidence="2" id="KW-0813">Transport</keyword>
<dbReference type="AlphaFoldDB" id="A0A1E4SW56"/>
<evidence type="ECO:0000256" key="2">
    <source>
        <dbReference type="ARBA" id="ARBA00022448"/>
    </source>
</evidence>
<keyword evidence="5 7" id="KW-0472">Membrane</keyword>
<dbReference type="GO" id="GO:0022857">
    <property type="term" value="F:transmembrane transporter activity"/>
    <property type="evidence" value="ECO:0007669"/>
    <property type="project" value="InterPro"/>
</dbReference>
<protein>
    <recommendedName>
        <fullName evidence="10">Major facilitator superfamily (MFS) profile domain-containing protein</fullName>
    </recommendedName>
</protein>
<dbReference type="FunFam" id="1.20.1250.20:FF:000064">
    <property type="entry name" value="MFS allantoate transporter"/>
    <property type="match status" value="1"/>
</dbReference>
<accession>A0A1E4SW56</accession>
<dbReference type="Pfam" id="PF07690">
    <property type="entry name" value="MFS_1"/>
    <property type="match status" value="1"/>
</dbReference>
<evidence type="ECO:0000256" key="1">
    <source>
        <dbReference type="ARBA" id="ARBA00004141"/>
    </source>
</evidence>
<feature type="transmembrane region" description="Helical" evidence="7">
    <location>
        <begin position="222"/>
        <end position="246"/>
    </location>
</feature>
<feature type="transmembrane region" description="Helical" evidence="7">
    <location>
        <begin position="162"/>
        <end position="182"/>
    </location>
</feature>
<proteinExistence type="inferred from homology"/>
<feature type="transmembrane region" description="Helical" evidence="7">
    <location>
        <begin position="360"/>
        <end position="378"/>
    </location>
</feature>
<dbReference type="EMBL" id="KV453861">
    <property type="protein sequence ID" value="ODV83729.1"/>
    <property type="molecule type" value="Genomic_DNA"/>
</dbReference>
<evidence type="ECO:0000256" key="4">
    <source>
        <dbReference type="ARBA" id="ARBA00022989"/>
    </source>
</evidence>
<dbReference type="SUPFAM" id="SSF103473">
    <property type="entry name" value="MFS general substrate transporter"/>
    <property type="match status" value="1"/>
</dbReference>
<feature type="transmembrane region" description="Helical" evidence="7">
    <location>
        <begin position="131"/>
        <end position="150"/>
    </location>
</feature>
<dbReference type="PANTHER" id="PTHR43791:SF103">
    <property type="entry name" value="MAJOR FACILITATOR SUPERFAMILY (MFS) PROFILE DOMAIN-CONTAINING PROTEIN-RELATED"/>
    <property type="match status" value="1"/>
</dbReference>
<keyword evidence="4 7" id="KW-1133">Transmembrane helix</keyword>
<evidence type="ECO:0000313" key="8">
    <source>
        <dbReference type="EMBL" id="ODV83729.1"/>
    </source>
</evidence>
<evidence type="ECO:0000313" key="9">
    <source>
        <dbReference type="Proteomes" id="UP000094801"/>
    </source>
</evidence>